<keyword evidence="1" id="KW-1133">Transmembrane helix</keyword>
<keyword evidence="3" id="KW-1185">Reference proteome</keyword>
<sequence>MPLSFWTIKRSLQESKAHVNIEISSSGNEIYQPIIPSDEIDSRLKFTHDESPMRQKSCGNVLIWSFWATFNCAMLLGSCFLIKYAFAGYAPYGWVKYVFVAFVSLEMFARFSQIGRIFKLVHGHMRFTIILLTSLLGRDAYFLFGRIPLTKGEIRKRSGRADILFIIYFIFLGVSLGQSLGNSHGKSHQTHNKPNIYDTLLVIAVTAIIVVIIVVVSGVGGWEKRTIILTTLSTFVFAIHAIVEHAIVEHVIVEHAIVEHVIVEDAIVVHAIVVHAIAIVRT</sequence>
<protein>
    <submittedName>
        <fullName evidence="2">11646_t:CDS:1</fullName>
    </submittedName>
</protein>
<dbReference type="EMBL" id="CAJVPS010001400">
    <property type="protein sequence ID" value="CAG8536544.1"/>
    <property type="molecule type" value="Genomic_DNA"/>
</dbReference>
<organism evidence="2 3">
    <name type="scientific">Ambispora leptoticha</name>
    <dbReference type="NCBI Taxonomy" id="144679"/>
    <lineage>
        <taxon>Eukaryota</taxon>
        <taxon>Fungi</taxon>
        <taxon>Fungi incertae sedis</taxon>
        <taxon>Mucoromycota</taxon>
        <taxon>Glomeromycotina</taxon>
        <taxon>Glomeromycetes</taxon>
        <taxon>Archaeosporales</taxon>
        <taxon>Ambisporaceae</taxon>
        <taxon>Ambispora</taxon>
    </lineage>
</organism>
<reference evidence="2" key="1">
    <citation type="submission" date="2021-06" db="EMBL/GenBank/DDBJ databases">
        <authorList>
            <person name="Kallberg Y."/>
            <person name="Tangrot J."/>
            <person name="Rosling A."/>
        </authorList>
    </citation>
    <scope>NUCLEOTIDE SEQUENCE</scope>
    <source>
        <strain evidence="2">FL130A</strain>
    </source>
</reference>
<feature type="transmembrane region" description="Helical" evidence="1">
    <location>
        <begin position="61"/>
        <end position="86"/>
    </location>
</feature>
<evidence type="ECO:0000313" key="2">
    <source>
        <dbReference type="EMBL" id="CAG8536544.1"/>
    </source>
</evidence>
<evidence type="ECO:0000313" key="3">
    <source>
        <dbReference type="Proteomes" id="UP000789508"/>
    </source>
</evidence>
<evidence type="ECO:0000256" key="1">
    <source>
        <dbReference type="SAM" id="Phobius"/>
    </source>
</evidence>
<gene>
    <name evidence="2" type="ORF">ALEPTO_LOCUS5198</name>
</gene>
<comment type="caution">
    <text evidence="2">The sequence shown here is derived from an EMBL/GenBank/DDBJ whole genome shotgun (WGS) entry which is preliminary data.</text>
</comment>
<name>A0A9N9AQK4_9GLOM</name>
<dbReference type="AlphaFoldDB" id="A0A9N9AQK4"/>
<keyword evidence="1" id="KW-0472">Membrane</keyword>
<feature type="transmembrane region" description="Helical" evidence="1">
    <location>
        <begin position="161"/>
        <end position="180"/>
    </location>
</feature>
<feature type="transmembrane region" description="Helical" evidence="1">
    <location>
        <begin position="92"/>
        <end position="109"/>
    </location>
</feature>
<dbReference type="Proteomes" id="UP000789508">
    <property type="component" value="Unassembled WGS sequence"/>
</dbReference>
<keyword evidence="1" id="KW-0812">Transmembrane</keyword>
<proteinExistence type="predicted"/>
<feature type="transmembrane region" description="Helical" evidence="1">
    <location>
        <begin position="200"/>
        <end position="220"/>
    </location>
</feature>
<accession>A0A9N9AQK4</accession>